<dbReference type="GO" id="GO:0015293">
    <property type="term" value="F:symporter activity"/>
    <property type="evidence" value="ECO:0007669"/>
    <property type="project" value="UniProtKB-KW"/>
</dbReference>
<feature type="transmembrane region" description="Helical" evidence="8">
    <location>
        <begin position="427"/>
        <end position="447"/>
    </location>
</feature>
<evidence type="ECO:0000256" key="4">
    <source>
        <dbReference type="ARBA" id="ARBA00022847"/>
    </source>
</evidence>
<evidence type="ECO:0000256" key="8">
    <source>
        <dbReference type="SAM" id="Phobius"/>
    </source>
</evidence>
<dbReference type="InterPro" id="IPR011701">
    <property type="entry name" value="MFS"/>
</dbReference>
<dbReference type="SUPFAM" id="SSF103473">
    <property type="entry name" value="MFS general substrate transporter"/>
    <property type="match status" value="1"/>
</dbReference>
<evidence type="ECO:0000313" key="10">
    <source>
        <dbReference type="EMBL" id="KAK2713725.1"/>
    </source>
</evidence>
<protein>
    <recommendedName>
        <fullName evidence="9">Major facilitator superfamily (MFS) profile domain-containing protein</fullName>
    </recommendedName>
</protein>
<dbReference type="InterPro" id="IPR020846">
    <property type="entry name" value="MFS_dom"/>
</dbReference>
<sequence length="499" mass="55021">MAFMAFTGYINVYIVRNNINLAIVAMVNYTAIREEVNPSNDSLIPEEKQCEFQTVNSTDTSEDGPFPWSEPIQALISTSFLWGYFITNIPGGRLAEIFGTKYLLAISQILASALTMLIPIAASVGWELIIVIRVTMGLVQGPSFPCMHPLLAKWIPPQERGTISAVVYAGQQLGTVVGLLLTGLIINKLGWEAVFYIEGCIGFVWTFFWLLLVFDSPDTHPRISKAEKKYIRTSIANDASPTKKVASVPWKDIFTSLPFYAILIANIGHNWGFLILLTELPIYMKNILGFDIKSNSMATAFPYFLTWLASIAVSPLADLCKQKEWLSTVWIRKIFTLIGHMGPAVCLTAVAFAGCDLTLILVMLTLSVSLQAGIYAGWFINHIDIASNFAGTLFGLTNGLSIIPSWIGPLVVGFITKGNQTIEAWQIVFLLAAVVLGFDAVFFLIFASGDEQPWNKEATKQTKKEDTRESMKCFDAGTTDTKSEAQKTAQKDLKCPSTS</sequence>
<feature type="transmembrane region" description="Helical" evidence="8">
    <location>
        <begin position="102"/>
        <end position="122"/>
    </location>
</feature>
<keyword evidence="6 8" id="KW-0472">Membrane</keyword>
<name>A0AA88HKT8_ARTSF</name>
<dbReference type="PANTHER" id="PTHR11662">
    <property type="entry name" value="SOLUTE CARRIER FAMILY 17"/>
    <property type="match status" value="1"/>
</dbReference>
<feature type="domain" description="Major facilitator superfamily (MFS) profile" evidence="9">
    <location>
        <begin position="1"/>
        <end position="451"/>
    </location>
</feature>
<accession>A0AA88HKT8</accession>
<keyword evidence="5 8" id="KW-1133">Transmembrane helix</keyword>
<evidence type="ECO:0000256" key="5">
    <source>
        <dbReference type="ARBA" id="ARBA00022989"/>
    </source>
</evidence>
<feature type="compositionally biased region" description="Basic and acidic residues" evidence="7">
    <location>
        <begin position="456"/>
        <end position="472"/>
    </location>
</feature>
<feature type="transmembrane region" description="Helical" evidence="8">
    <location>
        <begin position="128"/>
        <end position="151"/>
    </location>
</feature>
<dbReference type="AlphaFoldDB" id="A0AA88HKT8"/>
<gene>
    <name evidence="10" type="ORF">QYM36_009564</name>
</gene>
<feature type="transmembrane region" description="Helical" evidence="8">
    <location>
        <begin position="392"/>
        <end position="415"/>
    </location>
</feature>
<feature type="region of interest" description="Disordered" evidence="7">
    <location>
        <begin position="456"/>
        <end position="499"/>
    </location>
</feature>
<evidence type="ECO:0000256" key="1">
    <source>
        <dbReference type="ARBA" id="ARBA00004141"/>
    </source>
</evidence>
<evidence type="ECO:0000256" key="7">
    <source>
        <dbReference type="SAM" id="MobiDB-lite"/>
    </source>
</evidence>
<keyword evidence="11" id="KW-1185">Reference proteome</keyword>
<dbReference type="PANTHER" id="PTHR11662:SF399">
    <property type="entry name" value="FI19708P1-RELATED"/>
    <property type="match status" value="1"/>
</dbReference>
<keyword evidence="4" id="KW-0769">Symport</keyword>
<comment type="caution">
    <text evidence="10">The sequence shown here is derived from an EMBL/GenBank/DDBJ whole genome shotgun (WGS) entry which is preliminary data.</text>
</comment>
<feature type="transmembrane region" description="Helical" evidence="8">
    <location>
        <begin position="193"/>
        <end position="214"/>
    </location>
</feature>
<feature type="transmembrane region" description="Helical" evidence="8">
    <location>
        <begin position="72"/>
        <end position="90"/>
    </location>
</feature>
<keyword evidence="2" id="KW-0813">Transport</keyword>
<proteinExistence type="predicted"/>
<dbReference type="GO" id="GO:0016020">
    <property type="term" value="C:membrane"/>
    <property type="evidence" value="ECO:0007669"/>
    <property type="project" value="UniProtKB-SubCell"/>
</dbReference>
<dbReference type="Pfam" id="PF07690">
    <property type="entry name" value="MFS_1"/>
    <property type="match status" value="1"/>
</dbReference>
<dbReference type="FunFam" id="1.20.1250.20:FF:000003">
    <property type="entry name" value="Solute carrier family 17 member 3"/>
    <property type="match status" value="1"/>
</dbReference>
<dbReference type="GO" id="GO:0006820">
    <property type="term" value="P:monoatomic anion transport"/>
    <property type="evidence" value="ECO:0007669"/>
    <property type="project" value="TreeGrafter"/>
</dbReference>
<dbReference type="InterPro" id="IPR050382">
    <property type="entry name" value="MFS_Na/Anion_cotransporter"/>
</dbReference>
<reference evidence="10" key="1">
    <citation type="submission" date="2023-07" db="EMBL/GenBank/DDBJ databases">
        <title>Chromosome-level genome assembly of Artemia franciscana.</title>
        <authorList>
            <person name="Jo E."/>
        </authorList>
    </citation>
    <scope>NUCLEOTIDE SEQUENCE</scope>
    <source>
        <tissue evidence="10">Whole body</tissue>
    </source>
</reference>
<organism evidence="10 11">
    <name type="scientific">Artemia franciscana</name>
    <name type="common">Brine shrimp</name>
    <name type="synonym">Artemia sanfranciscana</name>
    <dbReference type="NCBI Taxonomy" id="6661"/>
    <lineage>
        <taxon>Eukaryota</taxon>
        <taxon>Metazoa</taxon>
        <taxon>Ecdysozoa</taxon>
        <taxon>Arthropoda</taxon>
        <taxon>Crustacea</taxon>
        <taxon>Branchiopoda</taxon>
        <taxon>Anostraca</taxon>
        <taxon>Artemiidae</taxon>
        <taxon>Artemia</taxon>
    </lineage>
</organism>
<evidence type="ECO:0000256" key="2">
    <source>
        <dbReference type="ARBA" id="ARBA00022448"/>
    </source>
</evidence>
<evidence type="ECO:0000313" key="11">
    <source>
        <dbReference type="Proteomes" id="UP001187531"/>
    </source>
</evidence>
<dbReference type="InterPro" id="IPR036259">
    <property type="entry name" value="MFS_trans_sf"/>
</dbReference>
<dbReference type="EMBL" id="JAVRJZ010000014">
    <property type="protein sequence ID" value="KAK2713725.1"/>
    <property type="molecule type" value="Genomic_DNA"/>
</dbReference>
<feature type="transmembrane region" description="Helical" evidence="8">
    <location>
        <begin position="329"/>
        <end position="353"/>
    </location>
</feature>
<evidence type="ECO:0000259" key="9">
    <source>
        <dbReference type="PROSITE" id="PS50850"/>
    </source>
</evidence>
<feature type="transmembrane region" description="Helical" evidence="8">
    <location>
        <begin position="359"/>
        <end position="380"/>
    </location>
</feature>
<feature type="transmembrane region" description="Helical" evidence="8">
    <location>
        <begin position="163"/>
        <end position="187"/>
    </location>
</feature>
<feature type="transmembrane region" description="Helical" evidence="8">
    <location>
        <begin position="257"/>
        <end position="277"/>
    </location>
</feature>
<comment type="subcellular location">
    <subcellularLocation>
        <location evidence="1">Membrane</location>
        <topology evidence="1">Multi-pass membrane protein</topology>
    </subcellularLocation>
</comment>
<dbReference type="Proteomes" id="UP001187531">
    <property type="component" value="Unassembled WGS sequence"/>
</dbReference>
<feature type="transmembrane region" description="Helical" evidence="8">
    <location>
        <begin position="297"/>
        <end position="317"/>
    </location>
</feature>
<dbReference type="CDD" id="cd17318">
    <property type="entry name" value="MFS_SLC17"/>
    <property type="match status" value="1"/>
</dbReference>
<dbReference type="PROSITE" id="PS50850">
    <property type="entry name" value="MFS"/>
    <property type="match status" value="1"/>
</dbReference>
<evidence type="ECO:0000256" key="3">
    <source>
        <dbReference type="ARBA" id="ARBA00022692"/>
    </source>
</evidence>
<feature type="compositionally biased region" description="Basic and acidic residues" evidence="7">
    <location>
        <begin position="481"/>
        <end position="499"/>
    </location>
</feature>
<evidence type="ECO:0000256" key="6">
    <source>
        <dbReference type="ARBA" id="ARBA00023136"/>
    </source>
</evidence>
<dbReference type="Gene3D" id="1.20.1250.20">
    <property type="entry name" value="MFS general substrate transporter like domains"/>
    <property type="match status" value="2"/>
</dbReference>
<keyword evidence="3 8" id="KW-0812">Transmembrane</keyword>